<evidence type="ECO:0000313" key="5">
    <source>
        <dbReference type="Proteomes" id="UP001056429"/>
    </source>
</evidence>
<feature type="domain" description="GAF" evidence="3">
    <location>
        <begin position="42"/>
        <end position="150"/>
    </location>
</feature>
<reference evidence="4" key="1">
    <citation type="journal article" date="2021" name="mSystems">
        <title>Bacteria and Archaea Synergistically Convert Glycine Betaine to Biogenic Methane in the Formosa Cold Seep of the South China Sea.</title>
        <authorList>
            <person name="Li L."/>
            <person name="Zhang W."/>
            <person name="Zhang S."/>
            <person name="Song L."/>
            <person name="Sun Q."/>
            <person name="Zhang H."/>
            <person name="Xiang H."/>
            <person name="Dong X."/>
        </authorList>
    </citation>
    <scope>NUCLEOTIDE SEQUENCE</scope>
    <source>
        <strain evidence="4">ZWT</strain>
    </source>
</reference>
<evidence type="ECO:0000313" key="4">
    <source>
        <dbReference type="EMBL" id="MCM1990333.1"/>
    </source>
</evidence>
<protein>
    <submittedName>
        <fullName evidence="4">GAF domain-containing protein</fullName>
    </submittedName>
</protein>
<dbReference type="Proteomes" id="UP001056429">
    <property type="component" value="Unassembled WGS sequence"/>
</dbReference>
<evidence type="ECO:0000256" key="1">
    <source>
        <dbReference type="ARBA" id="ARBA00038454"/>
    </source>
</evidence>
<sequence>MFQLKGIEKMNEEQKMKYMINKLQAQLSSEEDELANISNATAIIDAIIDRINWAGFYFIKNDELVLGPFQGLPACNRIQIGKGVCGTAVVERKVQRIADVCKFPGHIACDAASKSEIVIPLIKDDIVYGVLDIDSPQFDRFSELEEKYLVKFVDLLNEYVDWNRII</sequence>
<keyword evidence="2" id="KW-0175">Coiled coil</keyword>
<proteinExistence type="inferred from homology"/>
<dbReference type="InterPro" id="IPR051330">
    <property type="entry name" value="Phosphatase_reg/MetRdx"/>
</dbReference>
<comment type="caution">
    <text evidence="4">The sequence shown here is derived from an EMBL/GenBank/DDBJ whole genome shotgun (WGS) entry which is preliminary data.</text>
</comment>
<dbReference type="SUPFAM" id="SSF55781">
    <property type="entry name" value="GAF domain-like"/>
    <property type="match status" value="1"/>
</dbReference>
<dbReference type="RefSeq" id="WP_250859368.1">
    <property type="nucleotide sequence ID" value="NZ_JAGSOJ010000002.1"/>
</dbReference>
<dbReference type="Pfam" id="PF13185">
    <property type="entry name" value="GAF_2"/>
    <property type="match status" value="1"/>
</dbReference>
<dbReference type="AlphaFoldDB" id="A0A9J6P3E7"/>
<accession>A0A9J6P3E7</accession>
<dbReference type="Gene3D" id="3.30.450.40">
    <property type="match status" value="1"/>
</dbReference>
<organism evidence="4 5">
    <name type="scientific">Oceanirhabdus seepicola</name>
    <dbReference type="NCBI Taxonomy" id="2828781"/>
    <lineage>
        <taxon>Bacteria</taxon>
        <taxon>Bacillati</taxon>
        <taxon>Bacillota</taxon>
        <taxon>Clostridia</taxon>
        <taxon>Eubacteriales</taxon>
        <taxon>Clostridiaceae</taxon>
        <taxon>Oceanirhabdus</taxon>
    </lineage>
</organism>
<evidence type="ECO:0000256" key="2">
    <source>
        <dbReference type="SAM" id="Coils"/>
    </source>
</evidence>
<keyword evidence="5" id="KW-1185">Reference proteome</keyword>
<dbReference type="GO" id="GO:0033745">
    <property type="term" value="F:L-methionine-(R)-S-oxide reductase activity"/>
    <property type="evidence" value="ECO:0007669"/>
    <property type="project" value="TreeGrafter"/>
</dbReference>
<comment type="similarity">
    <text evidence="1">Belongs to the free Met sulfoxide reductase family.</text>
</comment>
<dbReference type="InterPro" id="IPR000614">
    <property type="entry name" value="FRMsr_CS"/>
</dbReference>
<dbReference type="PANTHER" id="PTHR21021:SF15">
    <property type="entry name" value="FREE METHIONINE-R-SULFOXIDE REDUCTASE"/>
    <property type="match status" value="1"/>
</dbReference>
<dbReference type="InterPro" id="IPR003018">
    <property type="entry name" value="GAF"/>
</dbReference>
<dbReference type="GO" id="GO:0005829">
    <property type="term" value="C:cytosol"/>
    <property type="evidence" value="ECO:0007669"/>
    <property type="project" value="TreeGrafter"/>
</dbReference>
<dbReference type="EMBL" id="JAGSOJ010000002">
    <property type="protein sequence ID" value="MCM1990333.1"/>
    <property type="molecule type" value="Genomic_DNA"/>
</dbReference>
<evidence type="ECO:0000259" key="3">
    <source>
        <dbReference type="Pfam" id="PF13185"/>
    </source>
</evidence>
<dbReference type="PROSITE" id="PS01320">
    <property type="entry name" value="UPF0067"/>
    <property type="match status" value="1"/>
</dbReference>
<dbReference type="InterPro" id="IPR029016">
    <property type="entry name" value="GAF-like_dom_sf"/>
</dbReference>
<dbReference type="FunFam" id="3.30.450.40:FF:000008">
    <property type="entry name" value="GAF domain-containing proteins"/>
    <property type="match status" value="1"/>
</dbReference>
<gene>
    <name evidence="4" type="ORF">KDK92_11355</name>
</gene>
<name>A0A9J6P3E7_9CLOT</name>
<reference evidence="4" key="2">
    <citation type="submission" date="2021-04" db="EMBL/GenBank/DDBJ databases">
        <authorList>
            <person name="Dong X."/>
        </authorList>
    </citation>
    <scope>NUCLEOTIDE SEQUENCE</scope>
    <source>
        <strain evidence="4">ZWT</strain>
    </source>
</reference>
<dbReference type="PANTHER" id="PTHR21021">
    <property type="entry name" value="GAF/PUTATIVE CYTOSKELETAL PROTEIN"/>
    <property type="match status" value="1"/>
</dbReference>
<feature type="coiled-coil region" evidence="2">
    <location>
        <begin position="13"/>
        <end position="40"/>
    </location>
</feature>